<evidence type="ECO:0000313" key="3">
    <source>
        <dbReference type="EMBL" id="STO97443.1"/>
    </source>
</evidence>
<dbReference type="SUPFAM" id="SSF53850">
    <property type="entry name" value="Periplasmic binding protein-like II"/>
    <property type="match status" value="1"/>
</dbReference>
<dbReference type="NCBIfam" id="TIGR01098">
    <property type="entry name" value="3A0109s03R"/>
    <property type="match status" value="1"/>
</dbReference>
<dbReference type="Gene3D" id="3.40.190.10">
    <property type="entry name" value="Periplasmic binding protein-like II"/>
    <property type="match status" value="2"/>
</dbReference>
<evidence type="ECO:0000256" key="2">
    <source>
        <dbReference type="ARBA" id="ARBA00022729"/>
    </source>
</evidence>
<comment type="similarity">
    <text evidence="1">Belongs to the phosphate/phosphite/phosphonate binding protein family.</text>
</comment>
<keyword evidence="2" id="KW-0732">Signal</keyword>
<dbReference type="PANTHER" id="PTHR35841:SF1">
    <property type="entry name" value="PHOSPHONATES-BINDING PERIPLASMIC PROTEIN"/>
    <property type="match status" value="1"/>
</dbReference>
<dbReference type="PANTHER" id="PTHR35841">
    <property type="entry name" value="PHOSPHONATES-BINDING PERIPLASMIC PROTEIN"/>
    <property type="match status" value="1"/>
</dbReference>
<name>A0A377J6L7_9HELI</name>
<dbReference type="OrthoDB" id="527737at2"/>
<protein>
    <submittedName>
        <fullName evidence="3">Phosphate-import protein phnD</fullName>
    </submittedName>
</protein>
<reference evidence="3 4" key="1">
    <citation type="submission" date="2018-06" db="EMBL/GenBank/DDBJ databases">
        <authorList>
            <consortium name="Pathogen Informatics"/>
            <person name="Doyle S."/>
        </authorList>
    </citation>
    <scope>NUCLEOTIDE SEQUENCE [LARGE SCALE GENOMIC DNA]</scope>
    <source>
        <strain evidence="3 4">NCTC12410</strain>
    </source>
</reference>
<dbReference type="GO" id="GO:0015716">
    <property type="term" value="P:organic phosphonate transport"/>
    <property type="evidence" value="ECO:0007669"/>
    <property type="project" value="InterPro"/>
</dbReference>
<gene>
    <name evidence="3" type="primary">phnD</name>
    <name evidence="3" type="ORF">NCTC12410_01274</name>
</gene>
<dbReference type="InterPro" id="IPR017797">
    <property type="entry name" value="Phosphnate-bd"/>
</dbReference>
<dbReference type="AlphaFoldDB" id="A0A377J6L7"/>
<evidence type="ECO:0000313" key="4">
    <source>
        <dbReference type="Proteomes" id="UP000254841"/>
    </source>
</evidence>
<dbReference type="GO" id="GO:0043190">
    <property type="term" value="C:ATP-binding cassette (ABC) transporter complex"/>
    <property type="evidence" value="ECO:0007669"/>
    <property type="project" value="InterPro"/>
</dbReference>
<accession>A0A377J6L7</accession>
<dbReference type="EMBL" id="UGHV01000001">
    <property type="protein sequence ID" value="STO97443.1"/>
    <property type="molecule type" value="Genomic_DNA"/>
</dbReference>
<dbReference type="InterPro" id="IPR005770">
    <property type="entry name" value="PhnD"/>
</dbReference>
<dbReference type="RefSeq" id="WP_115011677.1">
    <property type="nucleotide sequence ID" value="NZ_UGHV01000001.1"/>
</dbReference>
<dbReference type="CDD" id="cd01071">
    <property type="entry name" value="PBP2_PhnD_like"/>
    <property type="match status" value="1"/>
</dbReference>
<dbReference type="NCBIfam" id="TIGR03431">
    <property type="entry name" value="PhnD"/>
    <property type="match status" value="1"/>
</dbReference>
<dbReference type="GO" id="GO:0055085">
    <property type="term" value="P:transmembrane transport"/>
    <property type="evidence" value="ECO:0007669"/>
    <property type="project" value="InterPro"/>
</dbReference>
<evidence type="ECO:0000256" key="1">
    <source>
        <dbReference type="ARBA" id="ARBA00007162"/>
    </source>
</evidence>
<proteinExistence type="inferred from homology"/>
<organism evidence="3 4">
    <name type="scientific">Helicobacter canis</name>
    <dbReference type="NCBI Taxonomy" id="29419"/>
    <lineage>
        <taxon>Bacteria</taxon>
        <taxon>Pseudomonadati</taxon>
        <taxon>Campylobacterota</taxon>
        <taxon>Epsilonproteobacteria</taxon>
        <taxon>Campylobacterales</taxon>
        <taxon>Helicobacteraceae</taxon>
        <taxon>Helicobacter</taxon>
    </lineage>
</organism>
<dbReference type="Proteomes" id="UP000254841">
    <property type="component" value="Unassembled WGS sequence"/>
</dbReference>
<sequence length="283" mass="30715">MKKTFSTFITGLVVCMLFSISAYAKEIKQLNLAVIPVAGSSSMEAMWRPVAKHLERDLGIKVNLKFVGDYAAVITGMQYKHIDIAYFGPESYVQAAARAKAQALVTELNDKGVPGYHGIIITKKSSNLTTLQSLKGKTWAFTDPNSTSGTLVPSVYLKKQGIDPQKYFSKVIYSGGHEASILSVKAGRLDAAATNDLDFQKGLGKGWKEDDFNVIWTSDLIVGAAIAAHGDLPQDLKQKIQQSLLALNDKKELLKAAKLGGFVAAKDSDYDAVRELVKAKGKK</sequence>
<dbReference type="Pfam" id="PF12974">
    <property type="entry name" value="Phosphonate-bd"/>
    <property type="match status" value="1"/>
</dbReference>